<dbReference type="KEGG" id="pdt:Prede_0006"/>
<organism evidence="1 2">
    <name type="scientific">Prevotella dentalis (strain ATCC 49559 / DSM 3688 / JCM 13448 / NCTC 12043 / ES 2772)</name>
    <name type="common">Mitsuokella dentalis</name>
    <dbReference type="NCBI Taxonomy" id="908937"/>
    <lineage>
        <taxon>Bacteria</taxon>
        <taxon>Pseudomonadati</taxon>
        <taxon>Bacteroidota</taxon>
        <taxon>Bacteroidia</taxon>
        <taxon>Bacteroidales</taxon>
        <taxon>Prevotellaceae</taxon>
        <taxon>Prevotella</taxon>
    </lineage>
</organism>
<evidence type="ECO:0000313" key="1">
    <source>
        <dbReference type="EMBL" id="AGB27412.1"/>
    </source>
</evidence>
<dbReference type="Proteomes" id="UP000010862">
    <property type="component" value="Chromosome 1"/>
</dbReference>
<evidence type="ECO:0000313" key="2">
    <source>
        <dbReference type="Proteomes" id="UP000010862"/>
    </source>
</evidence>
<dbReference type="HOGENOM" id="CLU_250397_0_0_10"/>
<name>L0J9Y5_PREDD</name>
<sequence>MRVSNSFRVTPRTWRLLLLSVFLPIALQGKAVNMFDELQSSAQLSKATPVVTLSQTAFAAQPGQYKFVAPSVIVKDPVTNADITNRFQINYFVDGQGLQPDGTTGKTDKDGKQITEDPVTGTTITRLYGSVKIGDKAGSVRIAVTATPVAAYAGQYNAGNAYYIIAVPKVSPTVSVSPKPHMGVAVGQTVAAPAFVLTYTDAEGQVHVTDPANAITTYTIDGNSYIAYDAANKTITGVSAGTATIHYTIAPKTEYAATFDAVTQDVTVAVEQVNGKIATHMVFLHAEETVYRTQNAAELNQQVPVVYDAYGNDVTSQFTLLYKGGQSAEKVSYTYVRPLERDTKYWLDWFANDEYAKATNYYNPQRSYQLNGIPGDIIMVSSATANNGLYANPADASYTLHVLRRALQVEVTPSPSETRIPAGYSYVFTDQFKVRGKFTDKDTKEVTYVDYGNMDYFVAFPEEESGKVELTLDGFPHEELKTRYTDDEGKRWIIFKTTEGYGTDKVWKIKYLQEGSFNAHIFIVPWNHVSWDISEDIPITFDVTKTIPATLTATPAEQTVYVGDQPVQPVVTATNSILGDVTPHYNLTYTVSDPDGTGTQVDAQTGAITKGIRPGKVTVTVTATGKVPADGYETCSTTYVINVVDATGRFAYEIVKTASPSDKDMGKMRITGAGTVPGGYGINGVSGLKMMFGTNGEDGWRAYEDNGRLVVADGPVSNKDADGFPTKGTYFTLRPITNGFLTIDANVAANNKVVLVGKTAGGTLYTENFMPATAASGEHTFEHPLLAGGTYCLYNEGDGAGNEGLRLHGLNFLPAFIYQRNDITPIEKATVFMNGYVGTLPKLTAERQSTVSYSITSNGHATVQAESGVVTPVSIGSEIVTATVNSATVAGVYRTPAYTVTVGAIPTYVMADGQQLSVGDRLTTTNIPTRMFMTVGGWKDGVGPYTKLSHNDDGTVKSVESLIDSWKTSKEDLVGYPLDGFRYQTQGTQNATDEDVVGYATDADATHTFVNLPCRGAYLRFEPEESGTLMVYVLQNGACDYDEDETAGASSSLALKYRPLFITDETGRNEDLDNNWTAVGGLAEDAGNPNVSHRGRYTEGYYRCRMNDAAIAGLTGQTGDLAFFWDSKFSNTADCAALTAGWKGKNAGTTEEVIRLSNGGYTLVSKAYVRYALHVKAGKSYYVFQNGSKLGFCGFAFIPTNYVYDAGNTTGIYTTNPGHVTLNDGVAAYAAPAADRENVNVTLVGRSLAANTWAPICLPFAVSDTKFRETFGNDARIITFNNIDKSDAENMVINFDQHVYHMIVAGQPYFIRPTKDISELKFEHVSLESDVAAPTEGMSSEGITFRGTFAKGTVPNYSYYLSTAGLLKRLVKDGGASIKGFRSYLSNELGSPIHARAMVWRDVDGDDSGSLTDEATGIEDVIGSSAAPASAVGIYNLQGQRVAGHDRPLGSLPKGIYIVDGRKVIVK</sequence>
<dbReference type="RefSeq" id="WP_015298306.1">
    <property type="nucleotide sequence ID" value="NC_019960.1"/>
</dbReference>
<keyword evidence="2" id="KW-1185">Reference proteome</keyword>
<dbReference type="OrthoDB" id="9760059at2"/>
<proteinExistence type="predicted"/>
<reference evidence="2" key="1">
    <citation type="submission" date="2012-02" db="EMBL/GenBank/DDBJ databases">
        <title>Complete sequence of chromosome 1 of Prevotella dentalis DSM 3688.</title>
        <authorList>
            <person name="Lucas S."/>
            <person name="Copeland A."/>
            <person name="Lapidus A."/>
            <person name="Glavina del Rio T."/>
            <person name="Dalin E."/>
            <person name="Tice H."/>
            <person name="Bruce D."/>
            <person name="Goodwin L."/>
            <person name="Pitluck S."/>
            <person name="Peters L."/>
            <person name="Mikhailova N."/>
            <person name="Chertkov O."/>
            <person name="Kyrpides N."/>
            <person name="Mavromatis K."/>
            <person name="Ivanova N."/>
            <person name="Brettin T."/>
            <person name="Detter J.C."/>
            <person name="Han C."/>
            <person name="Larimer F."/>
            <person name="Land M."/>
            <person name="Hauser L."/>
            <person name="Markowitz V."/>
            <person name="Cheng J.-F."/>
            <person name="Hugenholtz P."/>
            <person name="Woyke T."/>
            <person name="Wu D."/>
            <person name="Gronow S."/>
            <person name="Wellnitz S."/>
            <person name="Brambilla E."/>
            <person name="Klenk H.-P."/>
            <person name="Eisen J.A."/>
        </authorList>
    </citation>
    <scope>NUCLEOTIDE SEQUENCE [LARGE SCALE GENOMIC DNA]</scope>
    <source>
        <strain evidence="2">ATCC 49559 / DSM 3688 / JCM 13448 / NCTC 12043 / ES 2772</strain>
    </source>
</reference>
<gene>
    <name evidence="1" type="ordered locus">Prede_0006</name>
</gene>
<dbReference type="PATRIC" id="fig|908937.9.peg.6"/>
<accession>L0J9Y5</accession>
<protein>
    <submittedName>
        <fullName evidence="1">Uncharacterized protein</fullName>
    </submittedName>
</protein>
<dbReference type="EMBL" id="CP003368">
    <property type="protein sequence ID" value="AGB27412.1"/>
    <property type="molecule type" value="Genomic_DNA"/>
</dbReference>